<dbReference type="RefSeq" id="WP_071550517.1">
    <property type="nucleotide sequence ID" value="NZ_CP017886.1"/>
</dbReference>
<evidence type="ECO:0000259" key="2">
    <source>
        <dbReference type="Pfam" id="PF21882"/>
    </source>
</evidence>
<dbReference type="InterPro" id="IPR054075">
    <property type="entry name" value="Gp53-like_C"/>
</dbReference>
<proteinExistence type="predicted"/>
<dbReference type="GeneID" id="46906925"/>
<reference evidence="4" key="1">
    <citation type="submission" date="2016-10" db="EMBL/GenBank/DDBJ databases">
        <title>Pseudomonas frederiksbergensis ERGS4:02 complete genome.</title>
        <authorList>
            <person name="Kumar R."/>
            <person name="Acharya V."/>
            <person name="Singh D."/>
        </authorList>
    </citation>
    <scope>NUCLEOTIDE SEQUENCE [LARGE SCALE GENOMIC DNA]</scope>
    <source>
        <strain evidence="4">ERGS4:02</strain>
    </source>
</reference>
<evidence type="ECO:0000313" key="4">
    <source>
        <dbReference type="Proteomes" id="UP000182567"/>
    </source>
</evidence>
<name>A0A1J0EFD6_9PSED</name>
<organism evidence="3 4">
    <name type="scientific">Pseudomonas frederiksbergensis</name>
    <dbReference type="NCBI Taxonomy" id="104087"/>
    <lineage>
        <taxon>Bacteria</taxon>
        <taxon>Pseudomonadati</taxon>
        <taxon>Pseudomonadota</taxon>
        <taxon>Gammaproteobacteria</taxon>
        <taxon>Pseudomonadales</taxon>
        <taxon>Pseudomonadaceae</taxon>
        <taxon>Pseudomonas</taxon>
    </lineage>
</organism>
<protein>
    <recommendedName>
        <fullName evidence="2">Putative tail fiber protein gp53-like C-terminal domain-containing protein</fullName>
    </recommendedName>
</protein>
<dbReference type="Proteomes" id="UP000182567">
    <property type="component" value="Chromosome"/>
</dbReference>
<feature type="region of interest" description="Disordered" evidence="1">
    <location>
        <begin position="187"/>
        <end position="208"/>
    </location>
</feature>
<sequence length="556" mass="57472">MADLPESNEWAPGVYQLETSDPVLGGPEGIDNLQARQLASRTKWLKDQIQKIINDAAPLASPTFTGDPKVPTPLAGDNDLSVSNTEFVRTALHGNTFIDVSGSGVLTLSAAQAGTGTLSLYGTLTGNRTIIVPTLPARFQVVNGTTGAFSLIVKTATGTGVAVTQDTSTLLFVTGANTIAQQQSDFDSVNLTGNPKSPTPPPGANDKSVVNSEFVQSAINGATSVNIAGAGNIVLTAAQLSAGIVYLSGVLTGNKTVIVPNVTARFQMQNVTTGAFTVTVKTAAGVGIAITPNTSSLLFCDATNVQLQQSDFISPVLRGKPLTALPPRFDVSTQVMSTEAAQARGHQYSGFWSFSGATPGAVGHVGGVVHCSGATNNSYSLPDSATNNIPVGAAIRVQNWGTYAMALSVQGADKMQENIDGMWTAATRSIPPDTYVDCMFIGMNLWLLTGTGVVGKTRPWACMLGPSGYQKLPSGLIVQWMTATFSGPGPASGAYNLPIAFPSMNFGCLVTMTDSVIYGASGTPFVAGMANGLGQVLLQTNYTASQSAGKVLAFGI</sequence>
<dbReference type="Gene3D" id="2.60.40.3940">
    <property type="match status" value="1"/>
</dbReference>
<dbReference type="OrthoDB" id="9810174at2"/>
<dbReference type="AlphaFoldDB" id="A0A1J0EFD6"/>
<feature type="domain" description="Putative tail fiber protein gp53-like C-terminal" evidence="2">
    <location>
        <begin position="471"/>
        <end position="546"/>
    </location>
</feature>
<dbReference type="EMBL" id="CP017886">
    <property type="protein sequence ID" value="APC14516.1"/>
    <property type="molecule type" value="Genomic_DNA"/>
</dbReference>
<accession>A0A1J0EFD6</accession>
<dbReference type="Pfam" id="PF21882">
    <property type="entry name" value="Gp53-like_C"/>
    <property type="match status" value="1"/>
</dbReference>
<gene>
    <name evidence="3" type="ORF">BLL42_01740</name>
</gene>
<evidence type="ECO:0000313" key="3">
    <source>
        <dbReference type="EMBL" id="APC14516.1"/>
    </source>
</evidence>
<feature type="compositionally biased region" description="Polar residues" evidence="1">
    <location>
        <begin position="187"/>
        <end position="196"/>
    </location>
</feature>
<evidence type="ECO:0000256" key="1">
    <source>
        <dbReference type="SAM" id="MobiDB-lite"/>
    </source>
</evidence>